<dbReference type="AlphaFoldDB" id="M2MI14"/>
<evidence type="ECO:0000313" key="3">
    <source>
        <dbReference type="Proteomes" id="UP000011761"/>
    </source>
</evidence>
<dbReference type="GeneID" id="19111968"/>
<dbReference type="Proteomes" id="UP000011761">
    <property type="component" value="Unassembled WGS sequence"/>
</dbReference>
<dbReference type="KEGG" id="bcom:BAUCODRAFT_331142"/>
<feature type="compositionally biased region" description="Low complexity" evidence="1">
    <location>
        <begin position="61"/>
        <end position="85"/>
    </location>
</feature>
<name>M2MI14_BAUPA</name>
<evidence type="ECO:0000313" key="2">
    <source>
        <dbReference type="EMBL" id="EMC90903.1"/>
    </source>
</evidence>
<gene>
    <name evidence="2" type="ORF">BAUCODRAFT_331142</name>
</gene>
<accession>M2MI14</accession>
<keyword evidence="3" id="KW-1185">Reference proteome</keyword>
<organism evidence="2 3">
    <name type="scientific">Baudoinia panamericana (strain UAMH 10762)</name>
    <name type="common">Angels' share fungus</name>
    <name type="synonym">Baudoinia compniacensis (strain UAMH 10762)</name>
    <dbReference type="NCBI Taxonomy" id="717646"/>
    <lineage>
        <taxon>Eukaryota</taxon>
        <taxon>Fungi</taxon>
        <taxon>Dikarya</taxon>
        <taxon>Ascomycota</taxon>
        <taxon>Pezizomycotina</taxon>
        <taxon>Dothideomycetes</taxon>
        <taxon>Dothideomycetidae</taxon>
        <taxon>Mycosphaerellales</taxon>
        <taxon>Teratosphaeriaceae</taxon>
        <taxon>Baudoinia</taxon>
    </lineage>
</organism>
<protein>
    <submittedName>
        <fullName evidence="2">Uncharacterized protein</fullName>
    </submittedName>
</protein>
<dbReference type="EMBL" id="KB445565">
    <property type="protein sequence ID" value="EMC90903.1"/>
    <property type="molecule type" value="Genomic_DNA"/>
</dbReference>
<evidence type="ECO:0000256" key="1">
    <source>
        <dbReference type="SAM" id="MobiDB-lite"/>
    </source>
</evidence>
<reference evidence="2 3" key="1">
    <citation type="journal article" date="2012" name="PLoS Pathog.">
        <title>Diverse lifestyles and strategies of plant pathogenesis encoded in the genomes of eighteen Dothideomycetes fungi.</title>
        <authorList>
            <person name="Ohm R.A."/>
            <person name="Feau N."/>
            <person name="Henrissat B."/>
            <person name="Schoch C.L."/>
            <person name="Horwitz B.A."/>
            <person name="Barry K.W."/>
            <person name="Condon B.J."/>
            <person name="Copeland A.C."/>
            <person name="Dhillon B."/>
            <person name="Glaser F."/>
            <person name="Hesse C.N."/>
            <person name="Kosti I."/>
            <person name="LaButti K."/>
            <person name="Lindquist E.A."/>
            <person name="Lucas S."/>
            <person name="Salamov A.A."/>
            <person name="Bradshaw R.E."/>
            <person name="Ciuffetti L."/>
            <person name="Hamelin R.C."/>
            <person name="Kema G.H.J."/>
            <person name="Lawrence C."/>
            <person name="Scott J.A."/>
            <person name="Spatafora J.W."/>
            <person name="Turgeon B.G."/>
            <person name="de Wit P.J.G.M."/>
            <person name="Zhong S."/>
            <person name="Goodwin S.B."/>
            <person name="Grigoriev I.V."/>
        </authorList>
    </citation>
    <scope>NUCLEOTIDE SEQUENCE [LARGE SCALE GENOMIC DNA]</scope>
    <source>
        <strain evidence="2 3">UAMH 10762</strain>
    </source>
</reference>
<proteinExistence type="predicted"/>
<dbReference type="HOGENOM" id="CLU_2072696_0_0_1"/>
<feature type="region of interest" description="Disordered" evidence="1">
    <location>
        <begin position="39"/>
        <end position="118"/>
    </location>
</feature>
<dbReference type="RefSeq" id="XP_007681842.1">
    <property type="nucleotide sequence ID" value="XM_007683652.1"/>
</dbReference>
<sequence length="118" mass="13118">MYGPFRSRLGVQTGSVSLHEEQEVVGGMTLIRSVINHPAEVSRTKQAPPSLPPFPPHQQASSLTHSLTHSLTPLSTPSNLPSPLHRQLPRHPKRLDRLLNQPPNLLFPPTKPQRNQNP</sequence>